<accession>A0A1H3RF71</accession>
<dbReference type="EMBL" id="FNPX01000008">
    <property type="protein sequence ID" value="SDZ24337.1"/>
    <property type="molecule type" value="Genomic_DNA"/>
</dbReference>
<proteinExistence type="predicted"/>
<protein>
    <submittedName>
        <fullName evidence="2">Uncharacterized protein</fullName>
    </submittedName>
</protein>
<name>A0A1H3RF71_9RHOB</name>
<dbReference type="AlphaFoldDB" id="A0A1H3RF71"/>
<organism evidence="2 3">
    <name type="scientific">Jannaschia faecimaris</name>
    <dbReference type="NCBI Taxonomy" id="1244108"/>
    <lineage>
        <taxon>Bacteria</taxon>
        <taxon>Pseudomonadati</taxon>
        <taxon>Pseudomonadota</taxon>
        <taxon>Alphaproteobacteria</taxon>
        <taxon>Rhodobacterales</taxon>
        <taxon>Roseobacteraceae</taxon>
        <taxon>Jannaschia</taxon>
    </lineage>
</organism>
<sequence length="223" mass="24475">MVVMMKLKYVDDLPGGRKRFRRRFSKAVAGVLGEEVFQVPMKAREGAALATEQEALLTEYEKIEAKAKRRAAGQGALSPLEHWRDAVAEVAAMKDAIVGDLSEDDRQAVLGDDLQRRGADPVLIRALMTPGAEEPTVTLQDAKEMYRKRRVDGSRGRYKANQLDRVCGRVEAALGSLRTLPLVDLKRAHGRKLEGAYRKARKKDGTPLASSSVGGDQFSLAAT</sequence>
<keyword evidence="3" id="KW-1185">Reference proteome</keyword>
<feature type="region of interest" description="Disordered" evidence="1">
    <location>
        <begin position="196"/>
        <end position="223"/>
    </location>
</feature>
<gene>
    <name evidence="2" type="ORF">SAMN05444004_10895</name>
</gene>
<dbReference type="Proteomes" id="UP000198914">
    <property type="component" value="Unassembled WGS sequence"/>
</dbReference>
<evidence type="ECO:0000313" key="2">
    <source>
        <dbReference type="EMBL" id="SDZ24337.1"/>
    </source>
</evidence>
<evidence type="ECO:0000313" key="3">
    <source>
        <dbReference type="Proteomes" id="UP000198914"/>
    </source>
</evidence>
<reference evidence="3" key="1">
    <citation type="submission" date="2016-10" db="EMBL/GenBank/DDBJ databases">
        <authorList>
            <person name="Varghese N."/>
            <person name="Submissions S."/>
        </authorList>
    </citation>
    <scope>NUCLEOTIDE SEQUENCE [LARGE SCALE GENOMIC DNA]</scope>
    <source>
        <strain evidence="3">DSM 100420</strain>
    </source>
</reference>
<evidence type="ECO:0000256" key="1">
    <source>
        <dbReference type="SAM" id="MobiDB-lite"/>
    </source>
</evidence>
<feature type="compositionally biased region" description="Polar residues" evidence="1">
    <location>
        <begin position="208"/>
        <end position="223"/>
    </location>
</feature>